<dbReference type="InterPro" id="IPR049912">
    <property type="entry name" value="CRESS_DNA_REP"/>
</dbReference>
<keyword evidence="5" id="KW-0548">Nucleotidyltransferase</keyword>
<comment type="subcellular location">
    <subcellularLocation>
        <location evidence="1">Host nucleus</location>
    </subcellularLocation>
</comment>
<evidence type="ECO:0000256" key="11">
    <source>
        <dbReference type="ARBA" id="ARBA00022801"/>
    </source>
</evidence>
<dbReference type="Proteomes" id="UP000153343">
    <property type="component" value="Segment"/>
</dbReference>
<dbReference type="OrthoDB" id="9195at10239"/>
<dbReference type="GO" id="GO:0046872">
    <property type="term" value="F:metal ion binding"/>
    <property type="evidence" value="ECO:0007669"/>
    <property type="project" value="UniProtKB-KW"/>
</dbReference>
<keyword evidence="12" id="KW-0190">Covalent protein-DNA linkage</keyword>
<keyword evidence="4" id="KW-0808">Transferase</keyword>
<keyword evidence="3" id="KW-1048">Host nucleus</keyword>
<evidence type="ECO:0000256" key="7">
    <source>
        <dbReference type="ARBA" id="ARBA00022722"/>
    </source>
</evidence>
<reference evidence="16" key="1">
    <citation type="journal article" date="2016" name="Infect. Genet. Evol.">
        <title>Cycloviruses, gemycircularviruses and other novel replication-associated protein encoding circular viruses in Pacific flying fox (Pteropus tonganus) faeces.</title>
        <authorList>
            <person name="Male M.F."/>
            <person name="Kraberger S."/>
            <person name="Stainton D."/>
            <person name="Kami V."/>
            <person name="Varsani A."/>
        </authorList>
    </citation>
    <scope>NUCLEOTIDE SEQUENCE [LARGE SCALE GENOMIC DNA]</scope>
</reference>
<dbReference type="Gene3D" id="3.40.50.300">
    <property type="entry name" value="P-loop containing nucleotide triphosphate hydrolases"/>
    <property type="match status" value="1"/>
</dbReference>
<dbReference type="Pfam" id="PF08283">
    <property type="entry name" value="Gemini_AL1_M"/>
    <property type="match status" value="1"/>
</dbReference>
<keyword evidence="8" id="KW-0479">Metal-binding</keyword>
<feature type="domain" description="CRESS-DNA virus Rep endonuclease" evidence="14">
    <location>
        <begin position="7"/>
        <end position="115"/>
    </location>
</feature>
<sequence length="331" mass="38618">MPAKYKLDNEQFFMVTFVRTPDDWPVCDLITILDRLGCDYRVGRELHADGKPHYHAMCVFDEPYSDTDARKTFQVAGRSPNIRVRRSRPDRGWNYVGKHAGTKEGHEIVAERGECPMGDEEDRPSNDVWHEIILARTREEFFEKCATMAPRQLACCFGQLSSYADWKYAKPKEVYEPPVGEFLEIPEELTSWVERNLTNPNGRPKSLILWGGSRFGKTTWARSLGHHFSIEDQWDMKLFDETASYAVFNDMKGGLHAGYFGYKQWLGGMPSLTLQDKYMRKKTVKWLKPTIWTCNKDPREDPLHHDIDWDWMEINCEIYEVKAPIFRASTE</sequence>
<dbReference type="KEGG" id="vg:37617581"/>
<evidence type="ECO:0000313" key="15">
    <source>
        <dbReference type="EMBL" id="AMH87690.1"/>
    </source>
</evidence>
<dbReference type="GO" id="GO:0003677">
    <property type="term" value="F:DNA binding"/>
    <property type="evidence" value="ECO:0007669"/>
    <property type="project" value="UniProtKB-KW"/>
</dbReference>
<dbReference type="GO" id="GO:0006260">
    <property type="term" value="P:DNA replication"/>
    <property type="evidence" value="ECO:0007669"/>
    <property type="project" value="UniProtKB-KW"/>
</dbReference>
<evidence type="ECO:0000256" key="12">
    <source>
        <dbReference type="ARBA" id="ARBA00023124"/>
    </source>
</evidence>
<organism evidence="15 16">
    <name type="scientific">Pacific flying fox faeces associated gemycircularvirus-7</name>
    <dbReference type="NCBI Taxonomy" id="1795999"/>
    <lineage>
        <taxon>Viruses</taxon>
        <taxon>Monodnaviria</taxon>
        <taxon>Shotokuvirae</taxon>
        <taxon>Cressdnaviricota</taxon>
        <taxon>Repensiviricetes</taxon>
        <taxon>Geplafuvirales</taxon>
        <taxon>Genomoviridae</taxon>
        <taxon>Gemykolovirus</taxon>
        <taxon>Gemykolovirus ptero2</taxon>
    </lineage>
</organism>
<evidence type="ECO:0000256" key="1">
    <source>
        <dbReference type="ARBA" id="ARBA00004147"/>
    </source>
</evidence>
<keyword evidence="9" id="KW-0547">Nucleotide-binding</keyword>
<dbReference type="GO" id="GO:0016888">
    <property type="term" value="F:DNA endonuclease activity, producing 5'-phosphomonoesters"/>
    <property type="evidence" value="ECO:0007669"/>
    <property type="project" value="InterPro"/>
</dbReference>
<evidence type="ECO:0000256" key="9">
    <source>
        <dbReference type="ARBA" id="ARBA00022741"/>
    </source>
</evidence>
<dbReference type="PROSITE" id="PS52020">
    <property type="entry name" value="CRESS_DNA_REP"/>
    <property type="match status" value="1"/>
</dbReference>
<dbReference type="Gene3D" id="3.40.1310.20">
    <property type="match status" value="1"/>
</dbReference>
<evidence type="ECO:0000313" key="16">
    <source>
        <dbReference type="Proteomes" id="UP000153343"/>
    </source>
</evidence>
<dbReference type="GO" id="GO:0042025">
    <property type="term" value="C:host cell nucleus"/>
    <property type="evidence" value="ECO:0007669"/>
    <property type="project" value="UniProtKB-SubCell"/>
</dbReference>
<evidence type="ECO:0000256" key="8">
    <source>
        <dbReference type="ARBA" id="ARBA00022723"/>
    </source>
</evidence>
<accession>A0A140CTN3</accession>
<keyword evidence="7" id="KW-0540">Nuclease</keyword>
<dbReference type="EMBL" id="KT732800">
    <property type="protein sequence ID" value="AMH87690.1"/>
    <property type="molecule type" value="Genomic_DNA"/>
</dbReference>
<name>A0A140CTN3_9VIRU</name>
<evidence type="ECO:0000256" key="5">
    <source>
        <dbReference type="ARBA" id="ARBA00022695"/>
    </source>
</evidence>
<protein>
    <recommendedName>
        <fullName evidence="2">Replication-associated protein</fullName>
    </recommendedName>
</protein>
<dbReference type="GeneID" id="37617581"/>
<keyword evidence="6" id="KW-0235">DNA replication</keyword>
<evidence type="ECO:0000256" key="10">
    <source>
        <dbReference type="ARBA" id="ARBA00022759"/>
    </source>
</evidence>
<dbReference type="InterPro" id="IPR027417">
    <property type="entry name" value="P-loop_NTPase"/>
</dbReference>
<keyword evidence="11" id="KW-0378">Hydrolase</keyword>
<dbReference type="PRINTS" id="PR00228">
    <property type="entry name" value="GEMCOATCLVL1"/>
</dbReference>
<evidence type="ECO:0000256" key="2">
    <source>
        <dbReference type="ARBA" id="ARBA00014531"/>
    </source>
</evidence>
<evidence type="ECO:0000256" key="13">
    <source>
        <dbReference type="ARBA" id="ARBA00023125"/>
    </source>
</evidence>
<dbReference type="GO" id="GO:0000166">
    <property type="term" value="F:nucleotide binding"/>
    <property type="evidence" value="ECO:0007669"/>
    <property type="project" value="UniProtKB-KW"/>
</dbReference>
<dbReference type="InterPro" id="IPR022692">
    <property type="entry name" value="Gemini_AL1_REP_central"/>
</dbReference>
<dbReference type="GO" id="GO:0005198">
    <property type="term" value="F:structural molecule activity"/>
    <property type="evidence" value="ECO:0007669"/>
    <property type="project" value="InterPro"/>
</dbReference>
<proteinExistence type="predicted"/>
<evidence type="ECO:0000259" key="14">
    <source>
        <dbReference type="PROSITE" id="PS52020"/>
    </source>
</evidence>
<dbReference type="GO" id="GO:0016779">
    <property type="term" value="F:nucleotidyltransferase activity"/>
    <property type="evidence" value="ECO:0007669"/>
    <property type="project" value="UniProtKB-KW"/>
</dbReference>
<dbReference type="RefSeq" id="YP_009506644.1">
    <property type="nucleotide sequence ID" value="NC_038502.1"/>
</dbReference>
<keyword evidence="10" id="KW-0255">Endonuclease</keyword>
<evidence type="ECO:0000256" key="3">
    <source>
        <dbReference type="ARBA" id="ARBA00022562"/>
    </source>
</evidence>
<evidence type="ECO:0000256" key="6">
    <source>
        <dbReference type="ARBA" id="ARBA00022705"/>
    </source>
</evidence>
<keyword evidence="13" id="KW-0238">DNA-binding</keyword>
<dbReference type="InterPro" id="IPR001301">
    <property type="entry name" value="Gemini_AL1_CLV"/>
</dbReference>
<evidence type="ECO:0000256" key="4">
    <source>
        <dbReference type="ARBA" id="ARBA00022679"/>
    </source>
</evidence>
<keyword evidence="16" id="KW-1185">Reference proteome</keyword>